<organism evidence="1 2">
    <name type="scientific">Brevibacillus formosus</name>
    <dbReference type="NCBI Taxonomy" id="54913"/>
    <lineage>
        <taxon>Bacteria</taxon>
        <taxon>Bacillati</taxon>
        <taxon>Bacillota</taxon>
        <taxon>Bacilli</taxon>
        <taxon>Bacillales</taxon>
        <taxon>Paenibacillaceae</taxon>
        <taxon>Brevibacillus</taxon>
    </lineage>
</organism>
<name>A0A220MN58_9BACL</name>
<gene>
    <name evidence="1" type="ORF">BP422_23320</name>
</gene>
<dbReference type="KEGG" id="bfm:BP422_23320"/>
<accession>A0A220MN58</accession>
<dbReference type="AlphaFoldDB" id="A0A220MN58"/>
<dbReference type="RefSeq" id="WP_088909808.1">
    <property type="nucleotide sequence ID" value="NZ_CP018145.1"/>
</dbReference>
<dbReference type="EMBL" id="CP018145">
    <property type="protein sequence ID" value="ASJ56225.1"/>
    <property type="molecule type" value="Genomic_DNA"/>
</dbReference>
<evidence type="ECO:0008006" key="3">
    <source>
        <dbReference type="Google" id="ProtNLM"/>
    </source>
</evidence>
<protein>
    <recommendedName>
        <fullName evidence="3">DUF1643 domain-containing protein</fullName>
    </recommendedName>
</protein>
<dbReference type="Proteomes" id="UP000197781">
    <property type="component" value="Chromosome"/>
</dbReference>
<proteinExistence type="predicted"/>
<evidence type="ECO:0000313" key="1">
    <source>
        <dbReference type="EMBL" id="ASJ56225.1"/>
    </source>
</evidence>
<reference evidence="1 2" key="1">
    <citation type="submission" date="2016-11" db="EMBL/GenBank/DDBJ databases">
        <authorList>
            <person name="Jaros S."/>
            <person name="Januszkiewicz K."/>
            <person name="Wedrychowicz H."/>
        </authorList>
    </citation>
    <scope>NUCLEOTIDE SEQUENCE [LARGE SCALE GENOMIC DNA]</scope>
    <source>
        <strain evidence="1 2">NF2</strain>
    </source>
</reference>
<evidence type="ECO:0000313" key="2">
    <source>
        <dbReference type="Proteomes" id="UP000197781"/>
    </source>
</evidence>
<sequence>MNQPNAFATFKQHRGVVYRTSTYLQWGPNSEGHRSLGSCLLLNPGSAKLFRERPASGHSIMGQTTLDPTMRQLIRLVEAIYGKRALAGRFHIYNLFSVQNAAAVSAISHFEQLIHEKETTLEAHLVSTQELQKHPWLLLGWGLSHHHSWQHFSSLKKLWKHRIAAAGVPTFGKPCPKGIDYYHPSPPLHATKEMILEELMEIYRKTIGRKTAHPL</sequence>